<protein>
    <recommendedName>
        <fullName evidence="1">Methyltransferase domain-containing protein</fullName>
    </recommendedName>
</protein>
<reference evidence="3" key="1">
    <citation type="journal article" date="2015" name="Genome Announc.">
        <title>Draft genome sequence of Talaromyces cellulolyticus strain Y-94, a source of lignocellulosic biomass-degrading enzymes.</title>
        <authorList>
            <person name="Fujii T."/>
            <person name="Koike H."/>
            <person name="Sawayama S."/>
            <person name="Yano S."/>
            <person name="Inoue H."/>
        </authorList>
    </citation>
    <scope>NUCLEOTIDE SEQUENCE [LARGE SCALE GENOMIC DNA]</scope>
    <source>
        <strain evidence="3">Y-94</strain>
    </source>
</reference>
<dbReference type="AlphaFoldDB" id="A0A6V8H2E0"/>
<evidence type="ECO:0000313" key="3">
    <source>
        <dbReference type="Proteomes" id="UP000053095"/>
    </source>
</evidence>
<proteinExistence type="predicted"/>
<dbReference type="SUPFAM" id="SSF53335">
    <property type="entry name" value="S-adenosyl-L-methionine-dependent methyltransferases"/>
    <property type="match status" value="1"/>
</dbReference>
<evidence type="ECO:0000259" key="1">
    <source>
        <dbReference type="Pfam" id="PF13847"/>
    </source>
</evidence>
<dbReference type="InterPro" id="IPR029063">
    <property type="entry name" value="SAM-dependent_MTases_sf"/>
</dbReference>
<dbReference type="Proteomes" id="UP000053095">
    <property type="component" value="Unassembled WGS sequence"/>
</dbReference>
<dbReference type="CDD" id="cd02440">
    <property type="entry name" value="AdoMet_MTases"/>
    <property type="match status" value="1"/>
</dbReference>
<dbReference type="InterPro" id="IPR025714">
    <property type="entry name" value="Methyltranfer_dom"/>
</dbReference>
<dbReference type="Gene3D" id="3.40.50.150">
    <property type="entry name" value="Vaccinia Virus protein VP39"/>
    <property type="match status" value="1"/>
</dbReference>
<gene>
    <name evidence="2" type="ORF">TCE0_015r02666</name>
</gene>
<dbReference type="Pfam" id="PF13847">
    <property type="entry name" value="Methyltransf_31"/>
    <property type="match status" value="1"/>
</dbReference>
<name>A0A6V8H2E0_TALPI</name>
<feature type="domain" description="Methyltransferase" evidence="1">
    <location>
        <begin position="38"/>
        <end position="126"/>
    </location>
</feature>
<accession>A0A6V8H2E0</accession>
<sequence length="287" mass="32226">MSLDESRVQSLLNCGILPSKSQLQHRLDILQKWDLIPGSKVLEIGCGQGDCTLVLADLVGEHGHITAIDPAPLDYGAPVTLGEAQSKLKSTPYGYRITFHQSNLQDFLDSGVSEPLYDYAIFMHSIWYLPSVETLQSMLLSLRGRAKHLLIAEYVLDIRGDIAALPHMIAAISQAEFNSRYEHSSGREDNIQSIISPKMMRTAALQAGWELQREEITEAVEDLEDGRWEVGRVLSKRYLDRLEAESGASKRRQEFANALIEAVEVNRRAPRPQVKVKTLPTWQGSWM</sequence>
<dbReference type="EMBL" id="DF933811">
    <property type="protein sequence ID" value="GAM34829.1"/>
    <property type="molecule type" value="Genomic_DNA"/>
</dbReference>
<comment type="caution">
    <text evidence="2">The sequence shown here is derived from an EMBL/GenBank/DDBJ whole genome shotgun (WGS) entry which is preliminary data.</text>
</comment>
<evidence type="ECO:0000313" key="2">
    <source>
        <dbReference type="EMBL" id="GAM34829.1"/>
    </source>
</evidence>
<organism evidence="2 3">
    <name type="scientific">Talaromyces pinophilus</name>
    <name type="common">Penicillium pinophilum</name>
    <dbReference type="NCBI Taxonomy" id="128442"/>
    <lineage>
        <taxon>Eukaryota</taxon>
        <taxon>Fungi</taxon>
        <taxon>Dikarya</taxon>
        <taxon>Ascomycota</taxon>
        <taxon>Pezizomycotina</taxon>
        <taxon>Eurotiomycetes</taxon>
        <taxon>Eurotiomycetidae</taxon>
        <taxon>Eurotiales</taxon>
        <taxon>Trichocomaceae</taxon>
        <taxon>Talaromyces</taxon>
        <taxon>Talaromyces sect. Talaromyces</taxon>
    </lineage>
</organism>
<keyword evidence="3" id="KW-1185">Reference proteome</keyword>